<proteinExistence type="predicted"/>
<evidence type="ECO:0000259" key="1">
    <source>
        <dbReference type="Pfam" id="PF07969"/>
    </source>
</evidence>
<organism evidence="2 3">
    <name type="scientific">Rhodocytophaga rosea</name>
    <dbReference type="NCBI Taxonomy" id="2704465"/>
    <lineage>
        <taxon>Bacteria</taxon>
        <taxon>Pseudomonadati</taxon>
        <taxon>Bacteroidota</taxon>
        <taxon>Cytophagia</taxon>
        <taxon>Cytophagales</taxon>
        <taxon>Rhodocytophagaceae</taxon>
        <taxon>Rhodocytophaga</taxon>
    </lineage>
</organism>
<evidence type="ECO:0000313" key="2">
    <source>
        <dbReference type="EMBL" id="QHT71948.1"/>
    </source>
</evidence>
<dbReference type="InterPro" id="IPR013108">
    <property type="entry name" value="Amidohydro_3"/>
</dbReference>
<keyword evidence="2" id="KW-0378">Hydrolase</keyword>
<keyword evidence="3" id="KW-1185">Reference proteome</keyword>
<dbReference type="Gene3D" id="3.20.20.140">
    <property type="entry name" value="Metal-dependent hydrolases"/>
    <property type="match status" value="1"/>
</dbReference>
<dbReference type="EMBL" id="CP048222">
    <property type="protein sequence ID" value="QHT71948.1"/>
    <property type="molecule type" value="Genomic_DNA"/>
</dbReference>
<reference evidence="2 3" key="1">
    <citation type="submission" date="2020-01" db="EMBL/GenBank/DDBJ databases">
        <authorList>
            <person name="Kim M.K."/>
        </authorList>
    </citation>
    <scope>NUCLEOTIDE SEQUENCE [LARGE SCALE GENOMIC DNA]</scope>
    <source>
        <strain evidence="2 3">172606-1</strain>
    </source>
</reference>
<dbReference type="KEGG" id="rhoz:GXP67_09265"/>
<dbReference type="SUPFAM" id="SSF51338">
    <property type="entry name" value="Composite domain of metallo-dependent hydrolases"/>
    <property type="match status" value="1"/>
</dbReference>
<dbReference type="AlphaFoldDB" id="A0A6C0GUQ4"/>
<dbReference type="Gene3D" id="2.30.40.10">
    <property type="entry name" value="Urease, subunit C, domain 1"/>
    <property type="match status" value="1"/>
</dbReference>
<dbReference type="Pfam" id="PF07969">
    <property type="entry name" value="Amidohydro_3"/>
    <property type="match status" value="1"/>
</dbReference>
<dbReference type="GO" id="GO:0016810">
    <property type="term" value="F:hydrolase activity, acting on carbon-nitrogen (but not peptide) bonds"/>
    <property type="evidence" value="ECO:0007669"/>
    <property type="project" value="InterPro"/>
</dbReference>
<dbReference type="SUPFAM" id="SSF51556">
    <property type="entry name" value="Metallo-dependent hydrolases"/>
    <property type="match status" value="1"/>
</dbReference>
<dbReference type="InterPro" id="IPR011059">
    <property type="entry name" value="Metal-dep_hydrolase_composite"/>
</dbReference>
<dbReference type="PANTHER" id="PTHR22642">
    <property type="entry name" value="IMIDAZOLONEPROPIONASE"/>
    <property type="match status" value="1"/>
</dbReference>
<dbReference type="InterPro" id="IPR032466">
    <property type="entry name" value="Metal_Hydrolase"/>
</dbReference>
<dbReference type="InterPro" id="IPR033932">
    <property type="entry name" value="YtcJ-like"/>
</dbReference>
<gene>
    <name evidence="2" type="ORF">GXP67_09265</name>
</gene>
<dbReference type="Proteomes" id="UP000480178">
    <property type="component" value="Chromosome"/>
</dbReference>
<protein>
    <submittedName>
        <fullName evidence="2">Amidohydrolase</fullName>
    </submittedName>
</protein>
<dbReference type="CDD" id="cd01300">
    <property type="entry name" value="YtcJ_like"/>
    <property type="match status" value="1"/>
</dbReference>
<sequence>MVGSDAEVKPMLSTTTQVIDAKGQMLTPGFIDSHVHFVEGGFNLASVQLRDARTPQEFITRIADFAKTAEPGTWITGGDWDHTYWGGILPEAAWIDSISNGHPIWLQRLDGHMALANTAAMQAAKISAATKDIAGGNMVRKNGKPTGIFKDNAMSLFDGVVAEPSVSFKDKALEAAMEYVAARGVTAVHHMGSWDNIATFKRAHQAGKLNTRIYAAVPLSSWQQLRDTVLKQGRGDEWLKIGGLKGFADGSLGSHTAALLEPFTDLPSDTGLLVTPPNELYQWVSGADKAGLHIMVHAIGDRAIRQQLDIFEKVTKENGDRDRRFRIEHSQHIAPADIKRYGQLQVIASMQPYHTIDDGRWAEKLIGPERIRTTYPFRDLLDTKARIAFGSDWFVAPPTPLEGIYAAVTRRTLDDKNPAGWVPEQKISVEEALHAYTTSAAFAGYAEKQTGNLEAGKLADFVLIDRDLTRIPPEQIREAKIMLTVVGGKVVFDAGKITTPADANE</sequence>
<dbReference type="Gene3D" id="3.10.310.70">
    <property type="match status" value="1"/>
</dbReference>
<evidence type="ECO:0000313" key="3">
    <source>
        <dbReference type="Proteomes" id="UP000480178"/>
    </source>
</evidence>
<name>A0A6C0GUQ4_9BACT</name>
<accession>A0A6C0GUQ4</accession>
<dbReference type="PANTHER" id="PTHR22642:SF2">
    <property type="entry name" value="PROTEIN LONG AFTER FAR-RED 3"/>
    <property type="match status" value="1"/>
</dbReference>
<feature type="domain" description="Amidohydrolase 3" evidence="1">
    <location>
        <begin position="17"/>
        <end position="492"/>
    </location>
</feature>